<evidence type="ECO:0000313" key="17">
    <source>
        <dbReference type="EMBL" id="SDH84757.1"/>
    </source>
</evidence>
<keyword evidence="13 14" id="KW-0472">Membrane</keyword>
<dbReference type="InterPro" id="IPR004358">
    <property type="entry name" value="Sig_transdc_His_kin-like_C"/>
</dbReference>
<name>A0A1G8FRM6_9BACL</name>
<dbReference type="Proteomes" id="UP000199050">
    <property type="component" value="Unassembled WGS sequence"/>
</dbReference>
<evidence type="ECO:0000256" key="10">
    <source>
        <dbReference type="ARBA" id="ARBA00022840"/>
    </source>
</evidence>
<keyword evidence="6" id="KW-0808">Transferase</keyword>
<dbReference type="SMART" id="SM00304">
    <property type="entry name" value="HAMP"/>
    <property type="match status" value="1"/>
</dbReference>
<dbReference type="AlphaFoldDB" id="A0A1G8FRM6"/>
<dbReference type="GO" id="GO:0005886">
    <property type="term" value="C:plasma membrane"/>
    <property type="evidence" value="ECO:0007669"/>
    <property type="project" value="UniProtKB-SubCell"/>
</dbReference>
<keyword evidence="4" id="KW-1003">Cell membrane</keyword>
<evidence type="ECO:0000256" key="2">
    <source>
        <dbReference type="ARBA" id="ARBA00004651"/>
    </source>
</evidence>
<evidence type="ECO:0000256" key="11">
    <source>
        <dbReference type="ARBA" id="ARBA00022989"/>
    </source>
</evidence>
<keyword evidence="11 14" id="KW-1133">Transmembrane helix</keyword>
<dbReference type="Pfam" id="PF00672">
    <property type="entry name" value="HAMP"/>
    <property type="match status" value="1"/>
</dbReference>
<proteinExistence type="predicted"/>
<keyword evidence="18" id="KW-1185">Reference proteome</keyword>
<dbReference type="PANTHER" id="PTHR45528:SF1">
    <property type="entry name" value="SENSOR HISTIDINE KINASE CPXA"/>
    <property type="match status" value="1"/>
</dbReference>
<keyword evidence="7 14" id="KW-0812">Transmembrane</keyword>
<dbReference type="SMART" id="SM00388">
    <property type="entry name" value="HisKA"/>
    <property type="match status" value="1"/>
</dbReference>
<feature type="domain" description="HAMP" evidence="16">
    <location>
        <begin position="193"/>
        <end position="245"/>
    </location>
</feature>
<dbReference type="GO" id="GO:0005524">
    <property type="term" value="F:ATP binding"/>
    <property type="evidence" value="ECO:0007669"/>
    <property type="project" value="UniProtKB-KW"/>
</dbReference>
<evidence type="ECO:0000256" key="1">
    <source>
        <dbReference type="ARBA" id="ARBA00000085"/>
    </source>
</evidence>
<dbReference type="PRINTS" id="PR00344">
    <property type="entry name" value="BCTRLSENSOR"/>
</dbReference>
<dbReference type="InterPro" id="IPR003594">
    <property type="entry name" value="HATPase_dom"/>
</dbReference>
<dbReference type="Gene3D" id="3.30.565.10">
    <property type="entry name" value="Histidine kinase-like ATPase, C-terminal domain"/>
    <property type="match status" value="1"/>
</dbReference>
<evidence type="ECO:0000256" key="7">
    <source>
        <dbReference type="ARBA" id="ARBA00022692"/>
    </source>
</evidence>
<dbReference type="RefSeq" id="WP_090711504.1">
    <property type="nucleotide sequence ID" value="NZ_CBCSKY010000007.1"/>
</dbReference>
<dbReference type="OrthoDB" id="335833at2"/>
<dbReference type="SUPFAM" id="SSF158472">
    <property type="entry name" value="HAMP domain-like"/>
    <property type="match status" value="1"/>
</dbReference>
<dbReference type="CDD" id="cd06225">
    <property type="entry name" value="HAMP"/>
    <property type="match status" value="1"/>
</dbReference>
<dbReference type="InterPro" id="IPR003661">
    <property type="entry name" value="HisK_dim/P_dom"/>
</dbReference>
<dbReference type="Gene3D" id="6.10.340.10">
    <property type="match status" value="1"/>
</dbReference>
<feature type="transmembrane region" description="Helical" evidence="14">
    <location>
        <begin position="169"/>
        <end position="190"/>
    </location>
</feature>
<evidence type="ECO:0000256" key="12">
    <source>
        <dbReference type="ARBA" id="ARBA00023012"/>
    </source>
</evidence>
<evidence type="ECO:0000256" key="3">
    <source>
        <dbReference type="ARBA" id="ARBA00012438"/>
    </source>
</evidence>
<dbReference type="CDD" id="cd00082">
    <property type="entry name" value="HisKA"/>
    <property type="match status" value="1"/>
</dbReference>
<gene>
    <name evidence="17" type="ORF">SAMN05216192_101324</name>
</gene>
<dbReference type="InterPro" id="IPR003660">
    <property type="entry name" value="HAMP_dom"/>
</dbReference>
<dbReference type="InterPro" id="IPR036890">
    <property type="entry name" value="HATPase_C_sf"/>
</dbReference>
<dbReference type="GO" id="GO:0000155">
    <property type="term" value="F:phosphorelay sensor kinase activity"/>
    <property type="evidence" value="ECO:0007669"/>
    <property type="project" value="InterPro"/>
</dbReference>
<dbReference type="Pfam" id="PF00512">
    <property type="entry name" value="HisKA"/>
    <property type="match status" value="1"/>
</dbReference>
<evidence type="ECO:0000313" key="18">
    <source>
        <dbReference type="Proteomes" id="UP000199050"/>
    </source>
</evidence>
<dbReference type="Pfam" id="PF02518">
    <property type="entry name" value="HATPase_c"/>
    <property type="match status" value="1"/>
</dbReference>
<dbReference type="STRING" id="1174501.SAMN05216192_101324"/>
<keyword evidence="5" id="KW-0597">Phosphoprotein</keyword>
<dbReference type="SUPFAM" id="SSF55874">
    <property type="entry name" value="ATPase domain of HSP90 chaperone/DNA topoisomerase II/histidine kinase"/>
    <property type="match status" value="1"/>
</dbReference>
<comment type="catalytic activity">
    <reaction evidence="1">
        <text>ATP + protein L-histidine = ADP + protein N-phospho-L-histidine.</text>
        <dbReference type="EC" id="2.7.13.3"/>
    </reaction>
</comment>
<keyword evidence="9 17" id="KW-0418">Kinase</keyword>
<dbReference type="CDD" id="cd00075">
    <property type="entry name" value="HATPase"/>
    <property type="match status" value="1"/>
</dbReference>
<feature type="transmembrane region" description="Helical" evidence="14">
    <location>
        <begin position="20"/>
        <end position="42"/>
    </location>
</feature>
<evidence type="ECO:0000256" key="5">
    <source>
        <dbReference type="ARBA" id="ARBA00022553"/>
    </source>
</evidence>
<evidence type="ECO:0000256" key="6">
    <source>
        <dbReference type="ARBA" id="ARBA00022679"/>
    </source>
</evidence>
<dbReference type="Gene3D" id="1.10.287.130">
    <property type="match status" value="1"/>
</dbReference>
<sequence>MRLRKTRQQRPLQASLAIDFLKFLLIVLFTVMIIIFGTYAFMQLDVAQKLQDYQLADPDLKTQASRYLDNPQSGPETAKLLRSEGWLEVLDSSKTVREVIGSKHDEPQGYTEEQLYKLLENDPGQPYYVSLAEYPQNGASGWLLLKLPRDRVEITINSYAFMTHFNQSVTFYIMLGAMLLLLLVITYSYSVARRILKPLKTIIQGLKEMIQGNYSTRLTVHAEKEFEQMAETFNYMADMIERTTIAKQRAEDSKQRMIMDLSHDLKTPITSIQGYAQALYEGRVEDAERQRKYLLYIYNKSFQVTRLIQNMMELLKTDSPDFLLKMGRHELGDFLREIIAGAYGEIEQKQFILRLEVPDDDIFAQFDPELLSRVVQNLIDNALEYNPPGTTLRVGLTSRPGAVVIEIADNGVGIPKELRSTIFDPFVRGDEARTASGGTGLGLAIARKNTERMGGTLVLTSSRQEATVFTLTISE</sequence>
<evidence type="ECO:0000259" key="15">
    <source>
        <dbReference type="PROSITE" id="PS50109"/>
    </source>
</evidence>
<dbReference type="InterPro" id="IPR005467">
    <property type="entry name" value="His_kinase_dom"/>
</dbReference>
<dbReference type="InterPro" id="IPR050398">
    <property type="entry name" value="HssS/ArlS-like"/>
</dbReference>
<keyword evidence="8" id="KW-0547">Nucleotide-binding</keyword>
<feature type="domain" description="Histidine kinase" evidence="15">
    <location>
        <begin position="260"/>
        <end position="475"/>
    </location>
</feature>
<dbReference type="PROSITE" id="PS50885">
    <property type="entry name" value="HAMP"/>
    <property type="match status" value="1"/>
</dbReference>
<evidence type="ECO:0000256" key="13">
    <source>
        <dbReference type="ARBA" id="ARBA00023136"/>
    </source>
</evidence>
<evidence type="ECO:0000256" key="8">
    <source>
        <dbReference type="ARBA" id="ARBA00022741"/>
    </source>
</evidence>
<dbReference type="PANTHER" id="PTHR45528">
    <property type="entry name" value="SENSOR HISTIDINE KINASE CPXA"/>
    <property type="match status" value="1"/>
</dbReference>
<dbReference type="SMART" id="SM00387">
    <property type="entry name" value="HATPase_c"/>
    <property type="match status" value="1"/>
</dbReference>
<accession>A0A1G8FRM6</accession>
<dbReference type="PROSITE" id="PS50109">
    <property type="entry name" value="HIS_KIN"/>
    <property type="match status" value="1"/>
</dbReference>
<comment type="subcellular location">
    <subcellularLocation>
        <location evidence="2">Cell membrane</location>
        <topology evidence="2">Multi-pass membrane protein</topology>
    </subcellularLocation>
</comment>
<dbReference type="InterPro" id="IPR036097">
    <property type="entry name" value="HisK_dim/P_sf"/>
</dbReference>
<keyword evidence="12" id="KW-0902">Two-component regulatory system</keyword>
<protein>
    <recommendedName>
        <fullName evidence="3">histidine kinase</fullName>
        <ecNumber evidence="3">2.7.13.3</ecNumber>
    </recommendedName>
</protein>
<dbReference type="EC" id="2.7.13.3" evidence="3"/>
<organism evidence="17 18">
    <name type="scientific">Paenibacillus typhae</name>
    <dbReference type="NCBI Taxonomy" id="1174501"/>
    <lineage>
        <taxon>Bacteria</taxon>
        <taxon>Bacillati</taxon>
        <taxon>Bacillota</taxon>
        <taxon>Bacilli</taxon>
        <taxon>Bacillales</taxon>
        <taxon>Paenibacillaceae</taxon>
        <taxon>Paenibacillus</taxon>
    </lineage>
</organism>
<dbReference type="EMBL" id="FNDX01000001">
    <property type="protein sequence ID" value="SDH84757.1"/>
    <property type="molecule type" value="Genomic_DNA"/>
</dbReference>
<evidence type="ECO:0000259" key="16">
    <source>
        <dbReference type="PROSITE" id="PS50885"/>
    </source>
</evidence>
<evidence type="ECO:0000256" key="4">
    <source>
        <dbReference type="ARBA" id="ARBA00022475"/>
    </source>
</evidence>
<evidence type="ECO:0000256" key="9">
    <source>
        <dbReference type="ARBA" id="ARBA00022777"/>
    </source>
</evidence>
<keyword evidence="10" id="KW-0067">ATP-binding</keyword>
<reference evidence="18" key="1">
    <citation type="submission" date="2016-10" db="EMBL/GenBank/DDBJ databases">
        <authorList>
            <person name="Varghese N."/>
            <person name="Submissions S."/>
        </authorList>
    </citation>
    <scope>NUCLEOTIDE SEQUENCE [LARGE SCALE GENOMIC DNA]</scope>
    <source>
        <strain evidence="18">CGMCC 1.11012</strain>
    </source>
</reference>
<evidence type="ECO:0000256" key="14">
    <source>
        <dbReference type="SAM" id="Phobius"/>
    </source>
</evidence>
<dbReference type="SUPFAM" id="SSF47384">
    <property type="entry name" value="Homodimeric domain of signal transducing histidine kinase"/>
    <property type="match status" value="1"/>
</dbReference>